<proteinExistence type="predicted"/>
<sequence length="276" mass="31947">MVGYQAVEDRVWSLFHQSIGQNIALPDRLKQQLGIRSSRIIEVDPDIARQHDSKTDVLVVFECGGKLKISVKKENAHYYGNWYTHQRVEQEFGQQALDRLVEKTTEWANQWIENERSSFFLGVSINFGERTGNTYLDFNQIFTTRDIRSIVAGHNDCLDTTANVIYHTDGMAGSVEQVVEELQVIDDALLSELFSSVKIVFRPINPMTEGSNRGKQTYTKFVPYERFEATTLLESKADLLRFGRFESVDLNHDYRLNHNRHIQALRHQYNMAVRVK</sequence>
<dbReference type="AlphaFoldDB" id="A0A3N3E712"/>
<dbReference type="EMBL" id="RKIK01000001">
    <property type="protein sequence ID" value="ROV62523.1"/>
    <property type="molecule type" value="Genomic_DNA"/>
</dbReference>
<dbReference type="EMBL" id="RKIK01000001">
    <property type="protein sequence ID" value="ROV62544.1"/>
    <property type="molecule type" value="Genomic_DNA"/>
</dbReference>
<evidence type="ECO:0000313" key="1">
    <source>
        <dbReference type="EMBL" id="ROV62523.1"/>
    </source>
</evidence>
<protein>
    <submittedName>
        <fullName evidence="1">Uncharacterized protein</fullName>
    </submittedName>
</protein>
<gene>
    <name evidence="1" type="ORF">EGH82_00355</name>
    <name evidence="2" type="ORF">EGH82_00470</name>
</gene>
<name>A0A3N3E712_9VIBR</name>
<dbReference type="Proteomes" id="UP000278792">
    <property type="component" value="Unassembled WGS sequence"/>
</dbReference>
<accession>A0A3N3E712</accession>
<dbReference type="RefSeq" id="WP_123779962.1">
    <property type="nucleotide sequence ID" value="NZ_RKIK01000001.1"/>
</dbReference>
<evidence type="ECO:0000313" key="3">
    <source>
        <dbReference type="Proteomes" id="UP000278792"/>
    </source>
</evidence>
<reference evidence="1 3" key="1">
    <citation type="submission" date="2018-11" db="EMBL/GenBank/DDBJ databases">
        <title>Vibrio ponticus strain CAIM 1751 pathogenic for the snapper Lutjanus guttatus.</title>
        <authorList>
            <person name="Soto-Rodriguez S."/>
            <person name="Lozano-Olvera R."/>
            <person name="Gomez-Gil B."/>
        </authorList>
    </citation>
    <scope>NUCLEOTIDE SEQUENCE [LARGE SCALE GENOMIC DNA]</scope>
    <source>
        <strain evidence="1 3">CAIM 1751</strain>
    </source>
</reference>
<evidence type="ECO:0000313" key="2">
    <source>
        <dbReference type="EMBL" id="ROV62544.1"/>
    </source>
</evidence>
<comment type="caution">
    <text evidence="1">The sequence shown here is derived from an EMBL/GenBank/DDBJ whole genome shotgun (WGS) entry which is preliminary data.</text>
</comment>
<organism evidence="1 3">
    <name type="scientific">Vibrio ponticus</name>
    <dbReference type="NCBI Taxonomy" id="265668"/>
    <lineage>
        <taxon>Bacteria</taxon>
        <taxon>Pseudomonadati</taxon>
        <taxon>Pseudomonadota</taxon>
        <taxon>Gammaproteobacteria</taxon>
        <taxon>Vibrionales</taxon>
        <taxon>Vibrionaceae</taxon>
        <taxon>Vibrio</taxon>
    </lineage>
</organism>